<evidence type="ECO:0000259" key="3">
    <source>
        <dbReference type="Pfam" id="PF07859"/>
    </source>
</evidence>
<dbReference type="SUPFAM" id="SSF53474">
    <property type="entry name" value="alpha/beta-Hydrolases"/>
    <property type="match status" value="1"/>
</dbReference>
<dbReference type="Gene3D" id="3.40.50.1820">
    <property type="entry name" value="alpha/beta hydrolase"/>
    <property type="match status" value="1"/>
</dbReference>
<keyword evidence="5" id="KW-1185">Reference proteome</keyword>
<evidence type="ECO:0000256" key="1">
    <source>
        <dbReference type="ARBA" id="ARBA00010515"/>
    </source>
</evidence>
<keyword evidence="2" id="KW-0378">Hydrolase</keyword>
<dbReference type="InterPro" id="IPR050300">
    <property type="entry name" value="GDXG_lipolytic_enzyme"/>
</dbReference>
<dbReference type="InterPro" id="IPR002168">
    <property type="entry name" value="Lipase_GDXG_HIS_AS"/>
</dbReference>
<feature type="domain" description="Alpha/beta hydrolase fold-3" evidence="3">
    <location>
        <begin position="76"/>
        <end position="278"/>
    </location>
</feature>
<evidence type="ECO:0000256" key="2">
    <source>
        <dbReference type="ARBA" id="ARBA00022801"/>
    </source>
</evidence>
<dbReference type="PROSITE" id="PS01173">
    <property type="entry name" value="LIPASE_GDXG_HIS"/>
    <property type="match status" value="1"/>
</dbReference>
<evidence type="ECO:0000313" key="5">
    <source>
        <dbReference type="Proteomes" id="UP000799539"/>
    </source>
</evidence>
<dbReference type="AlphaFoldDB" id="A0A6A6F8W7"/>
<accession>A0A6A6F8W7</accession>
<comment type="similarity">
    <text evidence="1">Belongs to the 'GDXG' lipolytic enzyme family.</text>
</comment>
<proteinExistence type="inferred from homology"/>
<reference evidence="4" key="1">
    <citation type="journal article" date="2020" name="Stud. Mycol.">
        <title>101 Dothideomycetes genomes: a test case for predicting lifestyles and emergence of pathogens.</title>
        <authorList>
            <person name="Haridas S."/>
            <person name="Albert R."/>
            <person name="Binder M."/>
            <person name="Bloem J."/>
            <person name="Labutti K."/>
            <person name="Salamov A."/>
            <person name="Andreopoulos B."/>
            <person name="Baker S."/>
            <person name="Barry K."/>
            <person name="Bills G."/>
            <person name="Bluhm B."/>
            <person name="Cannon C."/>
            <person name="Castanera R."/>
            <person name="Culley D."/>
            <person name="Daum C."/>
            <person name="Ezra D."/>
            <person name="Gonzalez J."/>
            <person name="Henrissat B."/>
            <person name="Kuo A."/>
            <person name="Liang C."/>
            <person name="Lipzen A."/>
            <person name="Lutzoni F."/>
            <person name="Magnuson J."/>
            <person name="Mondo S."/>
            <person name="Nolan M."/>
            <person name="Ohm R."/>
            <person name="Pangilinan J."/>
            <person name="Park H.-J."/>
            <person name="Ramirez L."/>
            <person name="Alfaro M."/>
            <person name="Sun H."/>
            <person name="Tritt A."/>
            <person name="Yoshinaga Y."/>
            <person name="Zwiers L.-H."/>
            <person name="Turgeon B."/>
            <person name="Goodwin S."/>
            <person name="Spatafora J."/>
            <person name="Crous P."/>
            <person name="Grigoriev I."/>
        </authorList>
    </citation>
    <scope>NUCLEOTIDE SEQUENCE</scope>
    <source>
        <strain evidence="4">SCOH1-5</strain>
    </source>
</reference>
<organism evidence="4 5">
    <name type="scientific">Cercospora zeae-maydis SCOH1-5</name>
    <dbReference type="NCBI Taxonomy" id="717836"/>
    <lineage>
        <taxon>Eukaryota</taxon>
        <taxon>Fungi</taxon>
        <taxon>Dikarya</taxon>
        <taxon>Ascomycota</taxon>
        <taxon>Pezizomycotina</taxon>
        <taxon>Dothideomycetes</taxon>
        <taxon>Dothideomycetidae</taxon>
        <taxon>Mycosphaerellales</taxon>
        <taxon>Mycosphaerellaceae</taxon>
        <taxon>Cercospora</taxon>
    </lineage>
</organism>
<dbReference type="GO" id="GO:0004806">
    <property type="term" value="F:triacylglycerol lipase activity"/>
    <property type="evidence" value="ECO:0007669"/>
    <property type="project" value="TreeGrafter"/>
</dbReference>
<evidence type="ECO:0000313" key="4">
    <source>
        <dbReference type="EMBL" id="KAF2209833.1"/>
    </source>
</evidence>
<name>A0A6A6F8W7_9PEZI</name>
<dbReference type="PANTHER" id="PTHR48081">
    <property type="entry name" value="AB HYDROLASE SUPERFAMILY PROTEIN C4A8.06C"/>
    <property type="match status" value="1"/>
</dbReference>
<dbReference type="PANTHER" id="PTHR48081:SF30">
    <property type="entry name" value="ACETYL-HYDROLASE LIPR-RELATED"/>
    <property type="match status" value="1"/>
</dbReference>
<gene>
    <name evidence="4" type="ORF">CERZMDRAFT_99892</name>
</gene>
<dbReference type="Proteomes" id="UP000799539">
    <property type="component" value="Unassembled WGS sequence"/>
</dbReference>
<dbReference type="OrthoDB" id="408631at2759"/>
<dbReference type="InterPro" id="IPR013094">
    <property type="entry name" value="AB_hydrolase_3"/>
</dbReference>
<dbReference type="InterPro" id="IPR029058">
    <property type="entry name" value="AB_hydrolase_fold"/>
</dbReference>
<protein>
    <recommendedName>
        <fullName evidence="3">Alpha/beta hydrolase fold-3 domain-containing protein</fullName>
    </recommendedName>
</protein>
<dbReference type="Pfam" id="PF07859">
    <property type="entry name" value="Abhydrolase_3"/>
    <property type="match status" value="1"/>
</dbReference>
<dbReference type="EMBL" id="ML992684">
    <property type="protein sequence ID" value="KAF2209833.1"/>
    <property type="molecule type" value="Genomic_DNA"/>
</dbReference>
<sequence>MPSAESDAMRRIYQRTNSFLDERSIDPEWYRVVMEEMSTVSAEPTDVTYEEVQCPGSGSGPAIWCKPVHASSTRVILYLHGGAFLAGSPSSHRKTVGHLAKRTGTLALLIHYRRTPEHQFPAQIEDAVAAYRWLVEDRGFSRRNVAIAGDSAGGNMTIAAALSLRQQGIDMPAALAAFSPWTDMSLSGESYKRNAGKDAAVQPEAMPGAVNMYLGKASLGDALVDLIHTDLSGLPPMYLTSGTAELLEDDATMLAANARAAKIDVQMELAEDMQHDWIFMAGNAPEADDTLEQAARFLRHFMGI</sequence>